<dbReference type="Pfam" id="PF04055">
    <property type="entry name" value="Radical_SAM"/>
    <property type="match status" value="1"/>
</dbReference>
<dbReference type="PANTHER" id="PTHR11228">
    <property type="entry name" value="RADICAL SAM DOMAIN PROTEIN"/>
    <property type="match status" value="1"/>
</dbReference>
<keyword evidence="4" id="KW-0411">Iron-sulfur</keyword>
<dbReference type="InterPro" id="IPR050377">
    <property type="entry name" value="Radical_SAM_PqqE_MftC-like"/>
</dbReference>
<evidence type="ECO:0000256" key="1">
    <source>
        <dbReference type="ARBA" id="ARBA00022691"/>
    </source>
</evidence>
<dbReference type="SFLD" id="SFLDG01386">
    <property type="entry name" value="main_SPASM_domain-containing"/>
    <property type="match status" value="1"/>
</dbReference>
<dbReference type="InterPro" id="IPR023885">
    <property type="entry name" value="4Fe4S-binding_SPASM_dom"/>
</dbReference>
<reference evidence="6" key="1">
    <citation type="journal article" date="2020" name="mSystems">
        <title>Genome- and Community-Level Interaction Insights into Carbon Utilization and Element Cycling Functions of Hydrothermarchaeota in Hydrothermal Sediment.</title>
        <authorList>
            <person name="Zhou Z."/>
            <person name="Liu Y."/>
            <person name="Xu W."/>
            <person name="Pan J."/>
            <person name="Luo Z.H."/>
            <person name="Li M."/>
        </authorList>
    </citation>
    <scope>NUCLEOTIDE SEQUENCE [LARGE SCALE GENOMIC DNA]</scope>
    <source>
        <strain evidence="6">SpSt-69</strain>
    </source>
</reference>
<dbReference type="PROSITE" id="PS51918">
    <property type="entry name" value="RADICAL_SAM"/>
    <property type="match status" value="1"/>
</dbReference>
<keyword evidence="1" id="KW-0949">S-adenosyl-L-methionine</keyword>
<dbReference type="SFLD" id="SFLDG01067">
    <property type="entry name" value="SPASM/twitch_domain_containing"/>
    <property type="match status" value="1"/>
</dbReference>
<dbReference type="Gene3D" id="3.20.20.70">
    <property type="entry name" value="Aldolase class I"/>
    <property type="match status" value="1"/>
</dbReference>
<dbReference type="InterPro" id="IPR007197">
    <property type="entry name" value="rSAM"/>
</dbReference>
<dbReference type="GO" id="GO:0046872">
    <property type="term" value="F:metal ion binding"/>
    <property type="evidence" value="ECO:0007669"/>
    <property type="project" value="UniProtKB-KW"/>
</dbReference>
<organism evidence="6">
    <name type="scientific">candidate division WOR-3 bacterium</name>
    <dbReference type="NCBI Taxonomy" id="2052148"/>
    <lineage>
        <taxon>Bacteria</taxon>
        <taxon>Bacteria division WOR-3</taxon>
    </lineage>
</organism>
<evidence type="ECO:0000256" key="2">
    <source>
        <dbReference type="ARBA" id="ARBA00022723"/>
    </source>
</evidence>
<evidence type="ECO:0000313" key="6">
    <source>
        <dbReference type="EMBL" id="HGL17022.1"/>
    </source>
</evidence>
<dbReference type="GO" id="GO:0003824">
    <property type="term" value="F:catalytic activity"/>
    <property type="evidence" value="ECO:0007669"/>
    <property type="project" value="InterPro"/>
</dbReference>
<dbReference type="SFLD" id="SFLDS00029">
    <property type="entry name" value="Radical_SAM"/>
    <property type="match status" value="1"/>
</dbReference>
<proteinExistence type="predicted"/>
<dbReference type="Pfam" id="PF13186">
    <property type="entry name" value="SPASM"/>
    <property type="match status" value="1"/>
</dbReference>
<name>A0A7V4E3M9_UNCW3</name>
<keyword evidence="2" id="KW-0479">Metal-binding</keyword>
<sequence>MESLVNYEELSLLLRRVNAITNLSFSIVNHCNANCIFCFQKNGKDKKLYMDLDLFQEILKQAEEVGVIQVELTGGEPFLHPRVESFFENAYLFGMSVTVTSNGIFIPIKKVLKYMLDCKFDVLRVSIHGTKPDTHDKLVGYNGAFGKAFRNILELKKQGVNVYIVFLVNKYNYREIGEAYKFWKEFDIEVGFGLDIIGQGMEELYLTEDELKEVVEIISCISSESYESSKSCSAMVFSLHVTTVGFLTPCITIPIPLGSLRSVSLKEILSSEKFSDFQENFVRYLSNTMEHGEFYCPGSNYLYTRNMFQHHFYNRLLNKVHNQLFGGK</sequence>
<gene>
    <name evidence="6" type="ORF">ENU66_01590</name>
</gene>
<dbReference type="PANTHER" id="PTHR11228:SF34">
    <property type="entry name" value="TUNGSTEN-CONTAINING ALDEHYDE FERREDOXIN OXIDOREDUCTASE COFACTOR MODIFYING PROTEIN"/>
    <property type="match status" value="1"/>
</dbReference>
<dbReference type="EMBL" id="DTDJ01000014">
    <property type="protein sequence ID" value="HGL17022.1"/>
    <property type="molecule type" value="Genomic_DNA"/>
</dbReference>
<dbReference type="InterPro" id="IPR058240">
    <property type="entry name" value="rSAM_sf"/>
</dbReference>
<evidence type="ECO:0000256" key="3">
    <source>
        <dbReference type="ARBA" id="ARBA00023004"/>
    </source>
</evidence>
<dbReference type="GO" id="GO:0051536">
    <property type="term" value="F:iron-sulfur cluster binding"/>
    <property type="evidence" value="ECO:0007669"/>
    <property type="project" value="UniProtKB-KW"/>
</dbReference>
<dbReference type="CDD" id="cd01335">
    <property type="entry name" value="Radical_SAM"/>
    <property type="match status" value="1"/>
</dbReference>
<protein>
    <submittedName>
        <fullName evidence="6">Radical SAM protein</fullName>
    </submittedName>
</protein>
<dbReference type="SUPFAM" id="SSF102114">
    <property type="entry name" value="Radical SAM enzymes"/>
    <property type="match status" value="1"/>
</dbReference>
<evidence type="ECO:0000256" key="4">
    <source>
        <dbReference type="ARBA" id="ARBA00023014"/>
    </source>
</evidence>
<keyword evidence="3" id="KW-0408">Iron</keyword>
<comment type="caution">
    <text evidence="6">The sequence shown here is derived from an EMBL/GenBank/DDBJ whole genome shotgun (WGS) entry which is preliminary data.</text>
</comment>
<dbReference type="InterPro" id="IPR013785">
    <property type="entry name" value="Aldolase_TIM"/>
</dbReference>
<evidence type="ECO:0000259" key="5">
    <source>
        <dbReference type="PROSITE" id="PS51918"/>
    </source>
</evidence>
<dbReference type="AlphaFoldDB" id="A0A7V4E3M9"/>
<accession>A0A7V4E3M9</accession>
<feature type="domain" description="Radical SAM core" evidence="5">
    <location>
        <begin position="15"/>
        <end position="224"/>
    </location>
</feature>